<evidence type="ECO:0000259" key="8">
    <source>
        <dbReference type="Pfam" id="PF00294"/>
    </source>
</evidence>
<dbReference type="EMBL" id="QETB01000001">
    <property type="protein sequence ID" value="PWF27226.1"/>
    <property type="molecule type" value="Genomic_DNA"/>
</dbReference>
<dbReference type="PRINTS" id="PR00990">
    <property type="entry name" value="RIBOKINASE"/>
</dbReference>
<protein>
    <submittedName>
        <fullName evidence="9">Phosphofructokinase</fullName>
    </submittedName>
</protein>
<comment type="caution">
    <text evidence="9">The sequence shown here is derived from an EMBL/GenBank/DDBJ whole genome shotgun (WGS) entry which is preliminary data.</text>
</comment>
<evidence type="ECO:0000256" key="7">
    <source>
        <dbReference type="RuleBase" id="RU003704"/>
    </source>
</evidence>
<sequence>MIITFTPNPSLDRTVTLNAPLAPGGVHRIEIDQIQPGGKGINVAFGLQRAGLDTLAIFQAAQGDPLLDLLAEVGLPVRTSPIRGRVRTNITLLDSNATTKINEPGEKLSVVEIAGVEAALLNAVGPGDTVMLSGSLAPGFEVREYAKLVRKIRHVGAWVGVDTSEAPLLALARELREDEAAAPNFLKPNAEELGQLTGRDGRDLEAAAGRGDFAGLREAALDLQKRGVSDVLVTLGGAGAMLATAEGVWFCQAPDAPVISTVGAGDCSTAGYLIGRAQGMAGPERLALAVAYGSAAVSLPGTTTPHPNQVEPFLRLARSQPVA</sequence>
<evidence type="ECO:0000256" key="5">
    <source>
        <dbReference type="ARBA" id="ARBA00022840"/>
    </source>
</evidence>
<organism evidence="9 10">
    <name type="scientific">Ancrocorticia populi</name>
    <dbReference type="NCBI Taxonomy" id="2175228"/>
    <lineage>
        <taxon>Bacteria</taxon>
        <taxon>Bacillati</taxon>
        <taxon>Actinomycetota</taxon>
        <taxon>Actinomycetes</taxon>
        <taxon>Actinomycetales</taxon>
        <taxon>Actinomycetaceae</taxon>
        <taxon>Ancrocorticia</taxon>
    </lineage>
</organism>
<keyword evidence="2 6" id="KW-0808">Transferase</keyword>
<dbReference type="PANTHER" id="PTHR46566:SF5">
    <property type="entry name" value="1-PHOSPHOFRUCTOKINASE"/>
    <property type="match status" value="1"/>
</dbReference>
<evidence type="ECO:0000256" key="3">
    <source>
        <dbReference type="ARBA" id="ARBA00022741"/>
    </source>
</evidence>
<name>A0A2V1K6Z7_9ACTO</name>
<dbReference type="OrthoDB" id="9801219at2"/>
<dbReference type="RefSeq" id="WP_109092725.1">
    <property type="nucleotide sequence ID" value="NZ_QETB01000001.1"/>
</dbReference>
<dbReference type="NCBIfam" id="TIGR03168">
    <property type="entry name" value="1-PFK"/>
    <property type="match status" value="1"/>
</dbReference>
<dbReference type="PANTHER" id="PTHR46566">
    <property type="entry name" value="1-PHOSPHOFRUCTOKINASE-RELATED"/>
    <property type="match status" value="1"/>
</dbReference>
<keyword evidence="3" id="KW-0547">Nucleotide-binding</keyword>
<dbReference type="PROSITE" id="PS00584">
    <property type="entry name" value="PFKB_KINASES_2"/>
    <property type="match status" value="1"/>
</dbReference>
<evidence type="ECO:0000256" key="2">
    <source>
        <dbReference type="ARBA" id="ARBA00022679"/>
    </source>
</evidence>
<evidence type="ECO:0000256" key="6">
    <source>
        <dbReference type="PIRNR" id="PIRNR000535"/>
    </source>
</evidence>
<dbReference type="SUPFAM" id="SSF53613">
    <property type="entry name" value="Ribokinase-like"/>
    <property type="match status" value="1"/>
</dbReference>
<accession>A0A2V1K6Z7</accession>
<keyword evidence="4 7" id="KW-0418">Kinase</keyword>
<dbReference type="InterPro" id="IPR011611">
    <property type="entry name" value="PfkB_dom"/>
</dbReference>
<evidence type="ECO:0000313" key="10">
    <source>
        <dbReference type="Proteomes" id="UP000245283"/>
    </source>
</evidence>
<evidence type="ECO:0000256" key="4">
    <source>
        <dbReference type="ARBA" id="ARBA00022777"/>
    </source>
</evidence>
<dbReference type="GO" id="GO:0008443">
    <property type="term" value="F:phosphofructokinase activity"/>
    <property type="evidence" value="ECO:0007669"/>
    <property type="project" value="TreeGrafter"/>
</dbReference>
<reference evidence="10" key="1">
    <citation type="submission" date="2018-05" db="EMBL/GenBank/DDBJ databases">
        <authorList>
            <person name="Li Y."/>
        </authorList>
    </citation>
    <scope>NUCLEOTIDE SEQUENCE [LARGE SCALE GENOMIC DNA]</scope>
    <source>
        <strain evidence="10">sk1b4</strain>
    </source>
</reference>
<gene>
    <name evidence="9" type="ORF">DD236_02170</name>
</gene>
<keyword evidence="5" id="KW-0067">ATP-binding</keyword>
<dbReference type="GO" id="GO:0005829">
    <property type="term" value="C:cytosol"/>
    <property type="evidence" value="ECO:0007669"/>
    <property type="project" value="TreeGrafter"/>
</dbReference>
<dbReference type="InterPro" id="IPR017583">
    <property type="entry name" value="Tagatose/fructose_Pkinase"/>
</dbReference>
<dbReference type="Pfam" id="PF00294">
    <property type="entry name" value="PfkB"/>
    <property type="match status" value="1"/>
</dbReference>
<evidence type="ECO:0000256" key="1">
    <source>
        <dbReference type="ARBA" id="ARBA00010688"/>
    </source>
</evidence>
<dbReference type="AlphaFoldDB" id="A0A2V1K6Z7"/>
<dbReference type="InterPro" id="IPR002139">
    <property type="entry name" value="Ribo/fructo_kinase"/>
</dbReference>
<dbReference type="Proteomes" id="UP000245283">
    <property type="component" value="Unassembled WGS sequence"/>
</dbReference>
<evidence type="ECO:0000313" key="9">
    <source>
        <dbReference type="EMBL" id="PWF27226.1"/>
    </source>
</evidence>
<dbReference type="PIRSF" id="PIRSF000535">
    <property type="entry name" value="1PFK/6PFK/LacC"/>
    <property type="match status" value="1"/>
</dbReference>
<dbReference type="Gene3D" id="3.40.1190.20">
    <property type="match status" value="1"/>
</dbReference>
<proteinExistence type="inferred from homology"/>
<dbReference type="InterPro" id="IPR002173">
    <property type="entry name" value="Carboh/pur_kinase_PfkB_CS"/>
</dbReference>
<comment type="similarity">
    <text evidence="1 7">Belongs to the carbohydrate kinase PfkB family.</text>
</comment>
<keyword evidence="10" id="KW-1185">Reference proteome</keyword>
<dbReference type="CDD" id="cd01164">
    <property type="entry name" value="FruK_PfkB_like"/>
    <property type="match status" value="1"/>
</dbReference>
<dbReference type="InterPro" id="IPR029056">
    <property type="entry name" value="Ribokinase-like"/>
</dbReference>
<dbReference type="GO" id="GO:0005524">
    <property type="term" value="F:ATP binding"/>
    <property type="evidence" value="ECO:0007669"/>
    <property type="project" value="UniProtKB-KW"/>
</dbReference>
<feature type="domain" description="Carbohydrate kinase PfkB" evidence="8">
    <location>
        <begin position="26"/>
        <end position="307"/>
    </location>
</feature>